<sequence>MGSDADFVLVIIFLVIVIPVVVGVGSSMFNRWLRYKEHTAGLLADSTAEKAAQYAAHVERLEQRMRVLERLATDRGADLAAQIEDLRKADLLEETAR</sequence>
<evidence type="ECO:0000313" key="4">
    <source>
        <dbReference type="Proteomes" id="UP000439780"/>
    </source>
</evidence>
<dbReference type="OrthoDB" id="7428745at2"/>
<keyword evidence="1" id="KW-0175">Coiled coil</keyword>
<reference evidence="3 4" key="1">
    <citation type="submission" date="2019-12" db="EMBL/GenBank/DDBJ databases">
        <title>Genomic-based taxomic classification of the family Erythrobacteraceae.</title>
        <authorList>
            <person name="Xu L."/>
        </authorList>
    </citation>
    <scope>NUCLEOTIDE SEQUENCE [LARGE SCALE GENOMIC DNA]</scope>
    <source>
        <strain evidence="3 4">KEMB 9005-328</strain>
    </source>
</reference>
<evidence type="ECO:0000256" key="2">
    <source>
        <dbReference type="SAM" id="Phobius"/>
    </source>
</evidence>
<feature type="transmembrane region" description="Helical" evidence="2">
    <location>
        <begin position="6"/>
        <end position="29"/>
    </location>
</feature>
<dbReference type="EMBL" id="WTYA01000014">
    <property type="protein sequence ID" value="MXP29992.1"/>
    <property type="molecule type" value="Genomic_DNA"/>
</dbReference>
<evidence type="ECO:0008006" key="5">
    <source>
        <dbReference type="Google" id="ProtNLM"/>
    </source>
</evidence>
<feature type="coiled-coil region" evidence="1">
    <location>
        <begin position="44"/>
        <end position="71"/>
    </location>
</feature>
<comment type="caution">
    <text evidence="3">The sequence shown here is derived from an EMBL/GenBank/DDBJ whole genome shotgun (WGS) entry which is preliminary data.</text>
</comment>
<proteinExistence type="predicted"/>
<keyword evidence="4" id="KW-1185">Reference proteome</keyword>
<evidence type="ECO:0000256" key="1">
    <source>
        <dbReference type="SAM" id="Coils"/>
    </source>
</evidence>
<keyword evidence="2" id="KW-0812">Transmembrane</keyword>
<accession>A0A845AH93</accession>
<evidence type="ECO:0000313" key="3">
    <source>
        <dbReference type="EMBL" id="MXP29992.1"/>
    </source>
</evidence>
<name>A0A845AH93_9SPHN</name>
<organism evidence="3 4">
    <name type="scientific">Qipengyuania algicida</name>
    <dbReference type="NCBI Taxonomy" id="1836209"/>
    <lineage>
        <taxon>Bacteria</taxon>
        <taxon>Pseudomonadati</taxon>
        <taxon>Pseudomonadota</taxon>
        <taxon>Alphaproteobacteria</taxon>
        <taxon>Sphingomonadales</taxon>
        <taxon>Erythrobacteraceae</taxon>
        <taxon>Qipengyuania</taxon>
    </lineage>
</organism>
<dbReference type="Proteomes" id="UP000439780">
    <property type="component" value="Unassembled WGS sequence"/>
</dbReference>
<gene>
    <name evidence="3" type="ORF">GRI58_14370</name>
</gene>
<keyword evidence="2" id="KW-1133">Transmembrane helix</keyword>
<dbReference type="AlphaFoldDB" id="A0A845AH93"/>
<dbReference type="RefSeq" id="WP_160754293.1">
    <property type="nucleotide sequence ID" value="NZ_WTYA01000014.1"/>
</dbReference>
<protein>
    <recommendedName>
        <fullName evidence="5">Envelope stress response membrane protein PspB</fullName>
    </recommendedName>
</protein>
<keyword evidence="2" id="KW-0472">Membrane</keyword>